<keyword evidence="2" id="KW-1185">Reference proteome</keyword>
<protein>
    <submittedName>
        <fullName evidence="1">Uncharacterized protein</fullName>
    </submittedName>
</protein>
<name>A0A9W8YHG7_9PLEO</name>
<comment type="caution">
    <text evidence="1">The sequence shown here is derived from an EMBL/GenBank/DDBJ whole genome shotgun (WGS) entry which is preliminary data.</text>
</comment>
<sequence length="76" mass="8953">MASSGHFRWLTEDWRNESRYLEPNGRHVFVEISETDGDITFNKDNKHDDDLPDLCKESRAKMGDSDWSLRLYVCCL</sequence>
<accession>A0A9W8YHG7</accession>
<evidence type="ECO:0000313" key="1">
    <source>
        <dbReference type="EMBL" id="KAJ4378012.1"/>
    </source>
</evidence>
<proteinExistence type="predicted"/>
<reference evidence="1" key="1">
    <citation type="submission" date="2022-10" db="EMBL/GenBank/DDBJ databases">
        <title>Tapping the CABI collections for fungal endophytes: first genome assemblies for Collariella, Neodidymelliopsis, Ascochyta clinopodiicola, Didymella pomorum, Didymosphaeria variabile, Neocosmospora piperis and Neocucurbitaria cava.</title>
        <authorList>
            <person name="Hill R."/>
        </authorList>
    </citation>
    <scope>NUCLEOTIDE SEQUENCE</scope>
    <source>
        <strain evidence="1">IMI 356814</strain>
    </source>
</reference>
<dbReference type="EMBL" id="JAPEUY010000001">
    <property type="protein sequence ID" value="KAJ4378012.1"/>
    <property type="molecule type" value="Genomic_DNA"/>
</dbReference>
<evidence type="ECO:0000313" key="2">
    <source>
        <dbReference type="Proteomes" id="UP001140560"/>
    </source>
</evidence>
<dbReference type="Proteomes" id="UP001140560">
    <property type="component" value="Unassembled WGS sequence"/>
</dbReference>
<dbReference type="AlphaFoldDB" id="A0A9W8YHG7"/>
<organism evidence="1 2">
    <name type="scientific">Neocucurbitaria cava</name>
    <dbReference type="NCBI Taxonomy" id="798079"/>
    <lineage>
        <taxon>Eukaryota</taxon>
        <taxon>Fungi</taxon>
        <taxon>Dikarya</taxon>
        <taxon>Ascomycota</taxon>
        <taxon>Pezizomycotina</taxon>
        <taxon>Dothideomycetes</taxon>
        <taxon>Pleosporomycetidae</taxon>
        <taxon>Pleosporales</taxon>
        <taxon>Pleosporineae</taxon>
        <taxon>Cucurbitariaceae</taxon>
        <taxon>Neocucurbitaria</taxon>
    </lineage>
</organism>
<gene>
    <name evidence="1" type="ORF">N0V83_000842</name>
</gene>